<evidence type="ECO:0000256" key="3">
    <source>
        <dbReference type="RuleBase" id="RU366011"/>
    </source>
</evidence>
<comment type="similarity">
    <text evidence="3">Belongs to the peroxiredoxin family. Prx5 subfamily.</text>
</comment>
<dbReference type="SUPFAM" id="SSF52833">
    <property type="entry name" value="Thioredoxin-like"/>
    <property type="match status" value="1"/>
</dbReference>
<gene>
    <name evidence="5" type="ORF">OEZ60_19380</name>
</gene>
<keyword evidence="2 3" id="KW-0560">Oxidoreductase</keyword>
<dbReference type="PANTHER" id="PTHR10430:SF16">
    <property type="entry name" value="PEROXIREDOXIN-5, MITOCHONDRIAL"/>
    <property type="match status" value="1"/>
</dbReference>
<evidence type="ECO:0000313" key="5">
    <source>
        <dbReference type="EMBL" id="MCU9850156.1"/>
    </source>
</evidence>
<name>A0ABT2X889_9RHOB</name>
<evidence type="ECO:0000259" key="4">
    <source>
        <dbReference type="PROSITE" id="PS51352"/>
    </source>
</evidence>
<accession>A0ABT2X889</accession>
<sequence>MALSKGDRLPEATFVEMGTEGPQEVKLSERLKGRKVVVFGLPGAYTGPCTGIHIPSFVKTADAFRAKGVDEIICIAVNDPFVLKAWGESTGATAAGISFLGDADGSFTKTLGMEFTAPHLGLIGRSNRYALVLDDGVITAARVDKPGVCDISTGEHLLAEI</sequence>
<evidence type="ECO:0000256" key="1">
    <source>
        <dbReference type="ARBA" id="ARBA00022559"/>
    </source>
</evidence>
<dbReference type="InterPro" id="IPR036249">
    <property type="entry name" value="Thioredoxin-like_sf"/>
</dbReference>
<keyword evidence="1 3" id="KW-0575">Peroxidase</keyword>
<dbReference type="Gene3D" id="3.40.30.10">
    <property type="entry name" value="Glutaredoxin"/>
    <property type="match status" value="1"/>
</dbReference>
<organism evidence="5 6">
    <name type="scientific">Albidovulum salinarum</name>
    <dbReference type="NCBI Taxonomy" id="2984153"/>
    <lineage>
        <taxon>Bacteria</taxon>
        <taxon>Pseudomonadati</taxon>
        <taxon>Pseudomonadota</taxon>
        <taxon>Alphaproteobacteria</taxon>
        <taxon>Rhodobacterales</taxon>
        <taxon>Paracoccaceae</taxon>
        <taxon>Albidovulum</taxon>
    </lineage>
</organism>
<dbReference type="PROSITE" id="PS51352">
    <property type="entry name" value="THIOREDOXIN_2"/>
    <property type="match status" value="1"/>
</dbReference>
<dbReference type="InterPro" id="IPR037944">
    <property type="entry name" value="PRX5-like"/>
</dbReference>
<dbReference type="InterPro" id="IPR013766">
    <property type="entry name" value="Thioredoxin_domain"/>
</dbReference>
<dbReference type="CDD" id="cd03013">
    <property type="entry name" value="PRX5_like"/>
    <property type="match status" value="1"/>
</dbReference>
<dbReference type="InterPro" id="IPR013740">
    <property type="entry name" value="Redoxin"/>
</dbReference>
<dbReference type="EC" id="1.11.1.27" evidence="3"/>
<dbReference type="PANTHER" id="PTHR10430">
    <property type="entry name" value="PEROXIREDOXIN"/>
    <property type="match status" value="1"/>
</dbReference>
<protein>
    <recommendedName>
        <fullName evidence="3">Glutathione-dependent peroxiredoxin</fullName>
        <ecNumber evidence="3">1.11.1.27</ecNumber>
    </recommendedName>
</protein>
<comment type="function">
    <text evidence="3">Thiol-specific peroxidase that catalyzes the reduction of hydrogen peroxide and organic hydroperoxides to water and alcohols, respectively. Plays a role in cell protection against oxidative stress by detoxifying peroxides.</text>
</comment>
<reference evidence="5 6" key="1">
    <citation type="submission" date="2022-10" db="EMBL/GenBank/DDBJ databases">
        <title>Defluviimonas sp. nov., isolated from ocean surface sediments.</title>
        <authorList>
            <person name="He W."/>
            <person name="Wang L."/>
            <person name="Zhang D.-F."/>
        </authorList>
    </citation>
    <scope>NUCLEOTIDE SEQUENCE [LARGE SCALE GENOMIC DNA]</scope>
    <source>
        <strain evidence="5 6">WL0024</strain>
    </source>
</reference>
<keyword evidence="3" id="KW-0676">Redox-active center</keyword>
<keyword evidence="6" id="KW-1185">Reference proteome</keyword>
<dbReference type="EMBL" id="JAOVQO010000022">
    <property type="protein sequence ID" value="MCU9850156.1"/>
    <property type="molecule type" value="Genomic_DNA"/>
</dbReference>
<dbReference type="RefSeq" id="WP_263339831.1">
    <property type="nucleotide sequence ID" value="NZ_JAOVQO010000022.1"/>
</dbReference>
<evidence type="ECO:0000256" key="2">
    <source>
        <dbReference type="ARBA" id="ARBA00023002"/>
    </source>
</evidence>
<evidence type="ECO:0000313" key="6">
    <source>
        <dbReference type="Proteomes" id="UP001209535"/>
    </source>
</evidence>
<dbReference type="Pfam" id="PF08534">
    <property type="entry name" value="Redoxin"/>
    <property type="match status" value="1"/>
</dbReference>
<comment type="catalytic activity">
    <reaction evidence="3">
        <text>a hydroperoxide + 2 glutathione = an alcohol + glutathione disulfide + H2O</text>
        <dbReference type="Rhea" id="RHEA:62632"/>
        <dbReference type="ChEBI" id="CHEBI:15377"/>
        <dbReference type="ChEBI" id="CHEBI:30879"/>
        <dbReference type="ChEBI" id="CHEBI:35924"/>
        <dbReference type="ChEBI" id="CHEBI:57925"/>
        <dbReference type="ChEBI" id="CHEBI:58297"/>
        <dbReference type="EC" id="1.11.1.27"/>
    </reaction>
</comment>
<proteinExistence type="inferred from homology"/>
<comment type="caution">
    <text evidence="5">The sequence shown here is derived from an EMBL/GenBank/DDBJ whole genome shotgun (WGS) entry which is preliminary data.</text>
</comment>
<keyword evidence="3" id="KW-0049">Antioxidant</keyword>
<feature type="domain" description="Thioredoxin" evidence="4">
    <location>
        <begin position="3"/>
        <end position="161"/>
    </location>
</feature>
<dbReference type="Proteomes" id="UP001209535">
    <property type="component" value="Unassembled WGS sequence"/>
</dbReference>